<keyword evidence="3" id="KW-1185">Reference proteome</keyword>
<protein>
    <submittedName>
        <fullName evidence="2">Uncharacterized protein</fullName>
    </submittedName>
</protein>
<keyword evidence="1" id="KW-1133">Transmembrane helix</keyword>
<dbReference type="EMBL" id="JAPOHD010000008">
    <property type="protein sequence ID" value="MCY1719572.1"/>
    <property type="molecule type" value="Genomic_DNA"/>
</dbReference>
<feature type="transmembrane region" description="Helical" evidence="1">
    <location>
        <begin position="12"/>
        <end position="30"/>
    </location>
</feature>
<feature type="transmembrane region" description="Helical" evidence="1">
    <location>
        <begin position="50"/>
        <end position="67"/>
    </location>
</feature>
<evidence type="ECO:0000313" key="2">
    <source>
        <dbReference type="EMBL" id="MCY1719572.1"/>
    </source>
</evidence>
<sequence>MPIEKTWAWLREKIMGIALGIIVASTFYFLIYPCGDTKNLDEVVSKTVDISFIIFGFVLAFLGLVMQTQDKLKALVGDDRIFTRLMRYCVRIITISVVLGVGGFIYWVLEKLSLTICQSLNRIVFSVTIGGLVWLFNDMVYFVRIFYLIIKSSSNKTQSK</sequence>
<keyword evidence="1" id="KW-0812">Transmembrane</keyword>
<feature type="transmembrane region" description="Helical" evidence="1">
    <location>
        <begin position="129"/>
        <end position="150"/>
    </location>
</feature>
<reference evidence="2" key="1">
    <citation type="submission" date="2022-11" db="EMBL/GenBank/DDBJ databases">
        <title>Marilongibacter aestuarii gen. nov., sp. nov., isolated from tidal flat sediment.</title>
        <authorList>
            <person name="Jiayan W."/>
        </authorList>
    </citation>
    <scope>NUCLEOTIDE SEQUENCE</scope>
    <source>
        <strain evidence="2">Z1-6</strain>
    </source>
</reference>
<dbReference type="RefSeq" id="WP_343331910.1">
    <property type="nucleotide sequence ID" value="NZ_JAPOHD010000008.1"/>
</dbReference>
<proteinExistence type="predicted"/>
<feature type="transmembrane region" description="Helical" evidence="1">
    <location>
        <begin position="88"/>
        <end position="109"/>
    </location>
</feature>
<evidence type="ECO:0000256" key="1">
    <source>
        <dbReference type="SAM" id="Phobius"/>
    </source>
</evidence>
<accession>A0A9X3F4D9</accession>
<dbReference type="AlphaFoldDB" id="A0A9X3F4D9"/>
<comment type="caution">
    <text evidence="2">The sequence shown here is derived from an EMBL/GenBank/DDBJ whole genome shotgun (WGS) entry which is preliminary data.</text>
</comment>
<keyword evidence="1" id="KW-0472">Membrane</keyword>
<organism evidence="2 3">
    <name type="scientific">Draconibacterium aestuarii</name>
    <dbReference type="NCBI Taxonomy" id="2998507"/>
    <lineage>
        <taxon>Bacteria</taxon>
        <taxon>Pseudomonadati</taxon>
        <taxon>Bacteroidota</taxon>
        <taxon>Bacteroidia</taxon>
        <taxon>Marinilabiliales</taxon>
        <taxon>Prolixibacteraceae</taxon>
        <taxon>Draconibacterium</taxon>
    </lineage>
</organism>
<dbReference type="Proteomes" id="UP001145087">
    <property type="component" value="Unassembled WGS sequence"/>
</dbReference>
<gene>
    <name evidence="2" type="ORF">OU798_04425</name>
</gene>
<name>A0A9X3F4D9_9BACT</name>
<evidence type="ECO:0000313" key="3">
    <source>
        <dbReference type="Proteomes" id="UP001145087"/>
    </source>
</evidence>